<keyword evidence="9" id="KW-1185">Reference proteome</keyword>
<comment type="caution">
    <text evidence="8">The sequence shown here is derived from an EMBL/GenBank/DDBJ whole genome shotgun (WGS) entry which is preliminary data.</text>
</comment>
<feature type="disulfide bond" evidence="6">
    <location>
        <begin position="366"/>
        <end position="375"/>
    </location>
</feature>
<dbReference type="InterPro" id="IPR049883">
    <property type="entry name" value="NOTCH1_EGF-like"/>
</dbReference>
<dbReference type="PROSITE" id="PS00022">
    <property type="entry name" value="EGF_1"/>
    <property type="match status" value="4"/>
</dbReference>
<dbReference type="InterPro" id="IPR052235">
    <property type="entry name" value="Nephronectin_domain"/>
</dbReference>
<feature type="domain" description="EGF-like" evidence="7">
    <location>
        <begin position="301"/>
        <end position="340"/>
    </location>
</feature>
<evidence type="ECO:0000259" key="7">
    <source>
        <dbReference type="PROSITE" id="PS50026"/>
    </source>
</evidence>
<keyword evidence="2" id="KW-0732">Signal</keyword>
<dbReference type="GO" id="GO:0005509">
    <property type="term" value="F:calcium ion binding"/>
    <property type="evidence" value="ECO:0007669"/>
    <property type="project" value="InterPro"/>
</dbReference>
<name>A0A448WR03_9PLAT</name>
<evidence type="ECO:0000256" key="2">
    <source>
        <dbReference type="ARBA" id="ARBA00022729"/>
    </source>
</evidence>
<accession>A0A448WR03</accession>
<dbReference type="OrthoDB" id="283575at2759"/>
<dbReference type="EMBL" id="CAAALY010035170">
    <property type="protein sequence ID" value="VEL17994.1"/>
    <property type="molecule type" value="Genomic_DNA"/>
</dbReference>
<keyword evidence="5" id="KW-0325">Glycoprotein</keyword>
<feature type="disulfide bond" evidence="6">
    <location>
        <begin position="210"/>
        <end position="219"/>
    </location>
</feature>
<dbReference type="PANTHER" id="PTHR24050:SF28">
    <property type="entry name" value="UROMODULIN-LIKE"/>
    <property type="match status" value="1"/>
</dbReference>
<dbReference type="SMART" id="SM00181">
    <property type="entry name" value="EGF"/>
    <property type="match status" value="10"/>
</dbReference>
<evidence type="ECO:0000256" key="6">
    <source>
        <dbReference type="PROSITE-ProRule" id="PRU00076"/>
    </source>
</evidence>
<dbReference type="PROSITE" id="PS50026">
    <property type="entry name" value="EGF_3"/>
    <property type="match status" value="4"/>
</dbReference>
<feature type="non-terminal residue" evidence="8">
    <location>
        <position position="1"/>
    </location>
</feature>
<dbReference type="AlphaFoldDB" id="A0A448WR03"/>
<reference evidence="8" key="1">
    <citation type="submission" date="2018-11" db="EMBL/GenBank/DDBJ databases">
        <authorList>
            <consortium name="Pathogen Informatics"/>
        </authorList>
    </citation>
    <scope>NUCLEOTIDE SEQUENCE</scope>
</reference>
<protein>
    <recommendedName>
        <fullName evidence="7">EGF-like domain-containing protein</fullName>
    </recommendedName>
</protein>
<dbReference type="InterPro" id="IPR009030">
    <property type="entry name" value="Growth_fac_rcpt_cys_sf"/>
</dbReference>
<dbReference type="InterPro" id="IPR013032">
    <property type="entry name" value="EGF-like_CS"/>
</dbReference>
<dbReference type="PANTHER" id="PTHR24050">
    <property type="entry name" value="PA14 DOMAIN-CONTAINING PROTEIN"/>
    <property type="match status" value="1"/>
</dbReference>
<feature type="domain" description="EGF-like" evidence="7">
    <location>
        <begin position="187"/>
        <end position="220"/>
    </location>
</feature>
<keyword evidence="4 6" id="KW-1015">Disulfide bond</keyword>
<dbReference type="InterPro" id="IPR001881">
    <property type="entry name" value="EGF-like_Ca-bd_dom"/>
</dbReference>
<dbReference type="SMART" id="SM00179">
    <property type="entry name" value="EGF_CA"/>
    <property type="match status" value="6"/>
</dbReference>
<evidence type="ECO:0000313" key="8">
    <source>
        <dbReference type="EMBL" id="VEL17994.1"/>
    </source>
</evidence>
<gene>
    <name evidence="8" type="ORF">PXEA_LOCUS11434</name>
</gene>
<sequence length="404" mass="44214">GGSHGCQQECINTHGSYKCKCLAGFEIDHLNPKNCKPLRCFPECYPGRGRCLNGKCECFRGFTGSYCEQDIDECIRGTHDCDHICVNTLGSYRCECKQNYTLDQTSMKKCLKKECYPKCVNNQGSCNHEGFCICELGFVGISCELDINECIEGTHNCEQICTNTDGSFLCSCEPGFKISPFDSSKCLPVECHPPCVTGQGSCDNSGKCICTTGFFGPSCEISGNVCKTNRPCDQECRNLGGGQFECNCWPGFEMVSGSSTKCRKKCSPGVNCIYGTCTESAVNMSDCVCNPGYEGEKCDLDIDECEGDHGCLQICRNSPGSYSCECRPGFILEADGRMCSQEGSAIGCDGGCLNGGHCLRNYTCICLPGYRGQRCEERIDLCSEQKPCEHECYNLAVSQNFFLK</sequence>
<dbReference type="SUPFAM" id="SSF57196">
    <property type="entry name" value="EGF/Laminin"/>
    <property type="match status" value="3"/>
</dbReference>
<dbReference type="FunFam" id="2.10.25.10:FF:000139">
    <property type="entry name" value="Fibulin-1"/>
    <property type="match status" value="1"/>
</dbReference>
<evidence type="ECO:0000256" key="1">
    <source>
        <dbReference type="ARBA" id="ARBA00022536"/>
    </source>
</evidence>
<dbReference type="PROSITE" id="PS01186">
    <property type="entry name" value="EGF_2"/>
    <property type="match status" value="5"/>
</dbReference>
<organism evidence="8 9">
    <name type="scientific">Protopolystoma xenopodis</name>
    <dbReference type="NCBI Taxonomy" id="117903"/>
    <lineage>
        <taxon>Eukaryota</taxon>
        <taxon>Metazoa</taxon>
        <taxon>Spiralia</taxon>
        <taxon>Lophotrochozoa</taxon>
        <taxon>Platyhelminthes</taxon>
        <taxon>Monogenea</taxon>
        <taxon>Polyopisthocotylea</taxon>
        <taxon>Polystomatidea</taxon>
        <taxon>Polystomatidae</taxon>
        <taxon>Protopolystoma</taxon>
    </lineage>
</organism>
<feature type="domain" description="EGF-like" evidence="7">
    <location>
        <begin position="344"/>
        <end position="376"/>
    </location>
</feature>
<dbReference type="PROSITE" id="PS01187">
    <property type="entry name" value="EGF_CA"/>
    <property type="match status" value="3"/>
</dbReference>
<proteinExistence type="predicted"/>
<dbReference type="Gene3D" id="2.10.25.10">
    <property type="entry name" value="Laminin"/>
    <property type="match status" value="7"/>
</dbReference>
<dbReference type="Pfam" id="PF07645">
    <property type="entry name" value="EGF_CA"/>
    <property type="match status" value="4"/>
</dbReference>
<dbReference type="FunFam" id="2.10.25.10:FF:000010">
    <property type="entry name" value="Pro-epidermal growth factor"/>
    <property type="match status" value="1"/>
</dbReference>
<dbReference type="PROSITE" id="PS00010">
    <property type="entry name" value="ASX_HYDROXYL"/>
    <property type="match status" value="2"/>
</dbReference>
<dbReference type="SUPFAM" id="SSF57184">
    <property type="entry name" value="Growth factor receptor domain"/>
    <property type="match status" value="2"/>
</dbReference>
<dbReference type="InterPro" id="IPR018097">
    <property type="entry name" value="EGF_Ca-bd_CS"/>
</dbReference>
<evidence type="ECO:0000256" key="4">
    <source>
        <dbReference type="ARBA" id="ARBA00023157"/>
    </source>
</evidence>
<feature type="disulfide bond" evidence="6">
    <location>
        <begin position="348"/>
        <end position="358"/>
    </location>
</feature>
<feature type="domain" description="EGF-like" evidence="7">
    <location>
        <begin position="70"/>
        <end position="106"/>
    </location>
</feature>
<evidence type="ECO:0000256" key="5">
    <source>
        <dbReference type="ARBA" id="ARBA00023180"/>
    </source>
</evidence>
<comment type="caution">
    <text evidence="6">Lacks conserved residue(s) required for the propagation of feature annotation.</text>
</comment>
<dbReference type="Pfam" id="PF12661">
    <property type="entry name" value="hEGF"/>
    <property type="match status" value="1"/>
</dbReference>
<dbReference type="InterPro" id="IPR000742">
    <property type="entry name" value="EGF"/>
</dbReference>
<evidence type="ECO:0000313" key="9">
    <source>
        <dbReference type="Proteomes" id="UP000784294"/>
    </source>
</evidence>
<dbReference type="Proteomes" id="UP000784294">
    <property type="component" value="Unassembled WGS sequence"/>
</dbReference>
<keyword evidence="3" id="KW-0677">Repeat</keyword>
<dbReference type="InterPro" id="IPR000152">
    <property type="entry name" value="EGF-type_Asp/Asn_hydroxyl_site"/>
</dbReference>
<keyword evidence="1 6" id="KW-0245">EGF-like domain</keyword>
<evidence type="ECO:0000256" key="3">
    <source>
        <dbReference type="ARBA" id="ARBA00022737"/>
    </source>
</evidence>
<feature type="disulfide bond" evidence="6">
    <location>
        <begin position="305"/>
        <end position="315"/>
    </location>
</feature>